<keyword evidence="1" id="KW-0805">Transcription regulation</keyword>
<dbReference type="PANTHER" id="PTHR43130:SF3">
    <property type="entry name" value="HTH-TYPE TRANSCRIPTIONAL REGULATOR RV1931C"/>
    <property type="match status" value="1"/>
</dbReference>
<dbReference type="GO" id="GO:0003700">
    <property type="term" value="F:DNA-binding transcription factor activity"/>
    <property type="evidence" value="ECO:0007669"/>
    <property type="project" value="InterPro"/>
</dbReference>
<dbReference type="STRING" id="254406.SAMN04488042_10251"/>
<evidence type="ECO:0000313" key="6">
    <source>
        <dbReference type="Proteomes" id="UP000199144"/>
    </source>
</evidence>
<proteinExistence type="predicted"/>
<keyword evidence="2" id="KW-0238">DNA-binding</keyword>
<dbReference type="InterPro" id="IPR018060">
    <property type="entry name" value="HTH_AraC"/>
</dbReference>
<feature type="domain" description="HTH araC/xylS-type" evidence="4">
    <location>
        <begin position="273"/>
        <end position="371"/>
    </location>
</feature>
<sequence>MTVDLAIVPRACNRFFSVLHTLFLRYYVSDPKSLFCTGADLPDAIVPKGVAHVPLPPVAAAEPIVFALLPNLSMLAFTSAVETLRIANQLTGQSLYSWTTVSETGENVRCSNGIEIGIDAPIGDTPSNARIFVCSGVQPERSISPRTSDWIRRQWRMGRTVGGLCTGAYTLARAGILAGRTFTLHWENIAPFREHFPGLDPVEQLYAIDDRILTCGGGAAATDLFIKLIYERHGTDLARAVLNMCLHSVQRLETDRQQASTSASLGTRNEKLLAIIAHFEENLDGEIDLGALTRDLGVSRRQIERLFRTHLNTTPKRYLQDLRLHRARILLAETDMPVVEVAIACGYETAGNFSKRFREAFGMSPYKFSTGKG</sequence>
<evidence type="ECO:0000256" key="1">
    <source>
        <dbReference type="ARBA" id="ARBA00023015"/>
    </source>
</evidence>
<dbReference type="PRINTS" id="PR00032">
    <property type="entry name" value="HTHARAC"/>
</dbReference>
<evidence type="ECO:0000313" key="5">
    <source>
        <dbReference type="EMBL" id="SFL89257.1"/>
    </source>
</evidence>
<dbReference type="Gene3D" id="1.10.10.60">
    <property type="entry name" value="Homeodomain-like"/>
    <property type="match status" value="1"/>
</dbReference>
<protein>
    <submittedName>
        <fullName evidence="5">DJ-1/PfpI family protein</fullName>
    </submittedName>
</protein>
<dbReference type="CDD" id="cd03136">
    <property type="entry name" value="GATase1_AraC_ArgR_like"/>
    <property type="match status" value="1"/>
</dbReference>
<dbReference type="InterPro" id="IPR020449">
    <property type="entry name" value="Tscrpt_reg_AraC-type_HTH"/>
</dbReference>
<dbReference type="InterPro" id="IPR052158">
    <property type="entry name" value="INH-QAR"/>
</dbReference>
<dbReference type="InterPro" id="IPR018062">
    <property type="entry name" value="HTH_AraC-typ_CS"/>
</dbReference>
<gene>
    <name evidence="5" type="ORF">SAMN04488042_10251</name>
</gene>
<evidence type="ECO:0000259" key="4">
    <source>
        <dbReference type="PROSITE" id="PS01124"/>
    </source>
</evidence>
<dbReference type="GO" id="GO:0043565">
    <property type="term" value="F:sequence-specific DNA binding"/>
    <property type="evidence" value="ECO:0007669"/>
    <property type="project" value="InterPro"/>
</dbReference>
<dbReference type="Pfam" id="PF12833">
    <property type="entry name" value="HTH_18"/>
    <property type="match status" value="1"/>
</dbReference>
<dbReference type="PROSITE" id="PS00041">
    <property type="entry name" value="HTH_ARAC_FAMILY_1"/>
    <property type="match status" value="1"/>
</dbReference>
<organism evidence="5 6">
    <name type="scientific">Shimia aestuarii</name>
    <dbReference type="NCBI Taxonomy" id="254406"/>
    <lineage>
        <taxon>Bacteria</taxon>
        <taxon>Pseudomonadati</taxon>
        <taxon>Pseudomonadota</taxon>
        <taxon>Alphaproteobacteria</taxon>
        <taxon>Rhodobacterales</taxon>
        <taxon>Roseobacteraceae</taxon>
    </lineage>
</organism>
<dbReference type="Pfam" id="PF01965">
    <property type="entry name" value="DJ-1_PfpI"/>
    <property type="match status" value="1"/>
</dbReference>
<dbReference type="SMART" id="SM00342">
    <property type="entry name" value="HTH_ARAC"/>
    <property type="match status" value="1"/>
</dbReference>
<dbReference type="Proteomes" id="UP000199144">
    <property type="component" value="Unassembled WGS sequence"/>
</dbReference>
<name>A0A1I4LF85_9RHOB</name>
<dbReference type="InterPro" id="IPR029062">
    <property type="entry name" value="Class_I_gatase-like"/>
</dbReference>
<dbReference type="InterPro" id="IPR002818">
    <property type="entry name" value="DJ-1/PfpI"/>
</dbReference>
<dbReference type="PANTHER" id="PTHR43130">
    <property type="entry name" value="ARAC-FAMILY TRANSCRIPTIONAL REGULATOR"/>
    <property type="match status" value="1"/>
</dbReference>
<dbReference type="PROSITE" id="PS01124">
    <property type="entry name" value="HTH_ARAC_FAMILY_2"/>
    <property type="match status" value="1"/>
</dbReference>
<dbReference type="SUPFAM" id="SSF52317">
    <property type="entry name" value="Class I glutamine amidotransferase-like"/>
    <property type="match status" value="1"/>
</dbReference>
<accession>A0A1I4LF85</accession>
<dbReference type="EMBL" id="FOTQ01000002">
    <property type="protein sequence ID" value="SFL89257.1"/>
    <property type="molecule type" value="Genomic_DNA"/>
</dbReference>
<evidence type="ECO:0000256" key="2">
    <source>
        <dbReference type="ARBA" id="ARBA00023125"/>
    </source>
</evidence>
<keyword evidence="3" id="KW-0804">Transcription</keyword>
<evidence type="ECO:0000256" key="3">
    <source>
        <dbReference type="ARBA" id="ARBA00023163"/>
    </source>
</evidence>
<reference evidence="5 6" key="1">
    <citation type="submission" date="2016-10" db="EMBL/GenBank/DDBJ databases">
        <authorList>
            <person name="de Groot N.N."/>
        </authorList>
    </citation>
    <scope>NUCLEOTIDE SEQUENCE [LARGE SCALE GENOMIC DNA]</scope>
    <source>
        <strain evidence="5 6">DSM 15283</strain>
    </source>
</reference>
<dbReference type="SUPFAM" id="SSF46689">
    <property type="entry name" value="Homeodomain-like"/>
    <property type="match status" value="2"/>
</dbReference>
<keyword evidence="6" id="KW-1185">Reference proteome</keyword>
<dbReference type="AlphaFoldDB" id="A0A1I4LF85"/>
<dbReference type="InterPro" id="IPR009057">
    <property type="entry name" value="Homeodomain-like_sf"/>
</dbReference>
<dbReference type="Gene3D" id="3.40.50.880">
    <property type="match status" value="1"/>
</dbReference>